<evidence type="ECO:0000256" key="1">
    <source>
        <dbReference type="ARBA" id="ARBA00023015"/>
    </source>
</evidence>
<dbReference type="InterPro" id="IPR036388">
    <property type="entry name" value="WH-like_DNA-bd_sf"/>
</dbReference>
<dbReference type="GO" id="GO:0006950">
    <property type="term" value="P:response to stress"/>
    <property type="evidence" value="ECO:0007669"/>
    <property type="project" value="TreeGrafter"/>
</dbReference>
<evidence type="ECO:0000256" key="2">
    <source>
        <dbReference type="ARBA" id="ARBA00023125"/>
    </source>
</evidence>
<dbReference type="PROSITE" id="PS50995">
    <property type="entry name" value="HTH_MARR_2"/>
    <property type="match status" value="1"/>
</dbReference>
<dbReference type="SMART" id="SM00347">
    <property type="entry name" value="HTH_MARR"/>
    <property type="match status" value="1"/>
</dbReference>
<dbReference type="EMBL" id="CP045121">
    <property type="protein sequence ID" value="QIN79699.1"/>
    <property type="molecule type" value="Genomic_DNA"/>
</dbReference>
<dbReference type="InterPro" id="IPR036390">
    <property type="entry name" value="WH_DNA-bd_sf"/>
</dbReference>
<accession>A0A6G8PZP8</accession>
<dbReference type="Pfam" id="PF01047">
    <property type="entry name" value="MarR"/>
    <property type="match status" value="1"/>
</dbReference>
<keyword evidence="2" id="KW-0238">DNA-binding</keyword>
<dbReference type="InterPro" id="IPR039422">
    <property type="entry name" value="MarR/SlyA-like"/>
</dbReference>
<keyword evidence="1" id="KW-0805">Transcription regulation</keyword>
<dbReference type="GO" id="GO:0003700">
    <property type="term" value="F:DNA-binding transcription factor activity"/>
    <property type="evidence" value="ECO:0007669"/>
    <property type="project" value="InterPro"/>
</dbReference>
<keyword evidence="6" id="KW-1185">Reference proteome</keyword>
<dbReference type="PANTHER" id="PTHR33164:SF64">
    <property type="entry name" value="TRANSCRIPTIONAL REGULATOR SLYA"/>
    <property type="match status" value="1"/>
</dbReference>
<evidence type="ECO:0000313" key="6">
    <source>
        <dbReference type="Proteomes" id="UP000502706"/>
    </source>
</evidence>
<reference evidence="5 6" key="1">
    <citation type="submission" date="2019-10" db="EMBL/GenBank/DDBJ databases">
        <title>Rubrobacter sp nov SCSIO 52915 isolated from a deep-sea sediment in the South China Sea.</title>
        <authorList>
            <person name="Chen R.W."/>
        </authorList>
    </citation>
    <scope>NUCLEOTIDE SEQUENCE [LARGE SCALE GENOMIC DNA]</scope>
    <source>
        <strain evidence="5 6">SCSIO 52915</strain>
    </source>
</reference>
<dbReference type="RefSeq" id="WP_166397372.1">
    <property type="nucleotide sequence ID" value="NZ_CP045121.1"/>
</dbReference>
<gene>
    <name evidence="5" type="ORF">GBA65_15485</name>
</gene>
<dbReference type="SUPFAM" id="SSF46785">
    <property type="entry name" value="Winged helix' DNA-binding domain"/>
    <property type="match status" value="1"/>
</dbReference>
<dbReference type="PANTHER" id="PTHR33164">
    <property type="entry name" value="TRANSCRIPTIONAL REGULATOR, MARR FAMILY"/>
    <property type="match status" value="1"/>
</dbReference>
<dbReference type="PRINTS" id="PR00598">
    <property type="entry name" value="HTHMARR"/>
</dbReference>
<dbReference type="InterPro" id="IPR000835">
    <property type="entry name" value="HTH_MarR-typ"/>
</dbReference>
<dbReference type="AlphaFoldDB" id="A0A6G8PZP8"/>
<dbReference type="Gene3D" id="1.10.10.10">
    <property type="entry name" value="Winged helix-like DNA-binding domain superfamily/Winged helix DNA-binding domain"/>
    <property type="match status" value="1"/>
</dbReference>
<dbReference type="Proteomes" id="UP000502706">
    <property type="component" value="Chromosome"/>
</dbReference>
<dbReference type="CDD" id="cd00090">
    <property type="entry name" value="HTH_ARSR"/>
    <property type="match status" value="1"/>
</dbReference>
<evidence type="ECO:0000259" key="4">
    <source>
        <dbReference type="PROSITE" id="PS50995"/>
    </source>
</evidence>
<protein>
    <submittedName>
        <fullName evidence="5">MarR family transcriptional regulator</fullName>
    </submittedName>
</protein>
<name>A0A6G8PZP8_9ACTN</name>
<sequence length="125" mass="13856">MAGDMVEEKKGVAGHPILTPLGCVFRRIGAVYEKETGFGVGQWFALVTLERSDGMSQGEMSRLFGVDPARVSRVVRALEGEGLVRRERDPGDGRVVRLYLTDAGVGRWRSVPPWRRRWRPACGAS</sequence>
<proteinExistence type="predicted"/>
<organism evidence="5 6">
    <name type="scientific">Rubrobacter marinus</name>
    <dbReference type="NCBI Taxonomy" id="2653852"/>
    <lineage>
        <taxon>Bacteria</taxon>
        <taxon>Bacillati</taxon>
        <taxon>Actinomycetota</taxon>
        <taxon>Rubrobacteria</taxon>
        <taxon>Rubrobacterales</taxon>
        <taxon>Rubrobacteraceae</taxon>
        <taxon>Rubrobacter</taxon>
    </lineage>
</organism>
<keyword evidence="3" id="KW-0804">Transcription</keyword>
<evidence type="ECO:0000256" key="3">
    <source>
        <dbReference type="ARBA" id="ARBA00023163"/>
    </source>
</evidence>
<dbReference type="KEGG" id="rmar:GBA65_15485"/>
<feature type="domain" description="HTH marR-type" evidence="4">
    <location>
        <begin position="14"/>
        <end position="125"/>
    </location>
</feature>
<dbReference type="GO" id="GO:0003677">
    <property type="term" value="F:DNA binding"/>
    <property type="evidence" value="ECO:0007669"/>
    <property type="project" value="UniProtKB-KW"/>
</dbReference>
<evidence type="ECO:0000313" key="5">
    <source>
        <dbReference type="EMBL" id="QIN79699.1"/>
    </source>
</evidence>
<dbReference type="InterPro" id="IPR011991">
    <property type="entry name" value="ArsR-like_HTH"/>
</dbReference>